<sequence>MSWTAKPCDSSCAVVNQQCNKCLFTSEIFNKNILVILSLHHLLVFIKRSWLSVFLLYNQECLLNILGCSKGHFAVYREKQRNRFVILHIILEPAFISRLAKSSGGRIWLIIQWVKPQFPAQRTSSSTSLLNLGFKYIVEIIFPF</sequence>
<reference evidence="1 2" key="1">
    <citation type="journal article" date="2021" name="BMC Genomics">
        <title>Datura genome reveals duplications of psychoactive alkaloid biosynthetic genes and high mutation rate following tissue culture.</title>
        <authorList>
            <person name="Rajewski A."/>
            <person name="Carter-House D."/>
            <person name="Stajich J."/>
            <person name="Litt A."/>
        </authorList>
    </citation>
    <scope>NUCLEOTIDE SEQUENCE [LARGE SCALE GENOMIC DNA]</scope>
    <source>
        <strain evidence="1">AR-01</strain>
    </source>
</reference>
<accession>A0ABS8T6V7</accession>
<gene>
    <name evidence="1" type="ORF">HAX54_004409</name>
</gene>
<proteinExistence type="predicted"/>
<organism evidence="1 2">
    <name type="scientific">Datura stramonium</name>
    <name type="common">Jimsonweed</name>
    <name type="synonym">Common thornapple</name>
    <dbReference type="NCBI Taxonomy" id="4076"/>
    <lineage>
        <taxon>Eukaryota</taxon>
        <taxon>Viridiplantae</taxon>
        <taxon>Streptophyta</taxon>
        <taxon>Embryophyta</taxon>
        <taxon>Tracheophyta</taxon>
        <taxon>Spermatophyta</taxon>
        <taxon>Magnoliopsida</taxon>
        <taxon>eudicotyledons</taxon>
        <taxon>Gunneridae</taxon>
        <taxon>Pentapetalae</taxon>
        <taxon>asterids</taxon>
        <taxon>lamiids</taxon>
        <taxon>Solanales</taxon>
        <taxon>Solanaceae</taxon>
        <taxon>Solanoideae</taxon>
        <taxon>Datureae</taxon>
        <taxon>Datura</taxon>
    </lineage>
</organism>
<dbReference type="Proteomes" id="UP000823775">
    <property type="component" value="Unassembled WGS sequence"/>
</dbReference>
<evidence type="ECO:0000313" key="2">
    <source>
        <dbReference type="Proteomes" id="UP000823775"/>
    </source>
</evidence>
<evidence type="ECO:0000313" key="1">
    <source>
        <dbReference type="EMBL" id="MCD7467135.1"/>
    </source>
</evidence>
<keyword evidence="2" id="KW-1185">Reference proteome</keyword>
<dbReference type="EMBL" id="JACEIK010001204">
    <property type="protein sequence ID" value="MCD7467135.1"/>
    <property type="molecule type" value="Genomic_DNA"/>
</dbReference>
<name>A0ABS8T6V7_DATST</name>
<protein>
    <submittedName>
        <fullName evidence="1">Uncharacterized protein</fullName>
    </submittedName>
</protein>
<comment type="caution">
    <text evidence="1">The sequence shown here is derived from an EMBL/GenBank/DDBJ whole genome shotgun (WGS) entry which is preliminary data.</text>
</comment>